<sequence length="154" mass="18453">MYSKEEAKRLKENFWTTFGQYMSAVPSADGDKVNWVNYKTGVKDLYFRMDATNKSAHIFIEITHPDSSIRQLIFDQFKELSHILHDTLQEEWEWDEVYYDESGKQTARISTSYNQKISIFNKDQWPDLISFFKPRLIALDEFWSMAKYSFEIFK</sequence>
<dbReference type="InterPro" id="IPR025364">
    <property type="entry name" value="DUF4268"/>
</dbReference>
<name>A0ABR7YAU4_9SPHI</name>
<reference evidence="2 3" key="1">
    <citation type="submission" date="2020-08" db="EMBL/GenBank/DDBJ databases">
        <title>Sphingobacterium sp. DN04309 isolated from aquaculture water.</title>
        <authorList>
            <person name="Zhang M."/>
        </authorList>
    </citation>
    <scope>NUCLEOTIDE SEQUENCE [LARGE SCALE GENOMIC DNA]</scope>
    <source>
        <strain evidence="2 3">DN04309</strain>
    </source>
</reference>
<dbReference type="Pfam" id="PF14088">
    <property type="entry name" value="DUF4268"/>
    <property type="match status" value="1"/>
</dbReference>
<dbReference type="Proteomes" id="UP000651271">
    <property type="component" value="Unassembled WGS sequence"/>
</dbReference>
<organism evidence="2 3">
    <name type="scientific">Sphingobacterium litopenaei</name>
    <dbReference type="NCBI Taxonomy" id="2763500"/>
    <lineage>
        <taxon>Bacteria</taxon>
        <taxon>Pseudomonadati</taxon>
        <taxon>Bacteroidota</taxon>
        <taxon>Sphingobacteriia</taxon>
        <taxon>Sphingobacteriales</taxon>
        <taxon>Sphingobacteriaceae</taxon>
        <taxon>Sphingobacterium</taxon>
    </lineage>
</organism>
<comment type="caution">
    <text evidence="2">The sequence shown here is derived from an EMBL/GenBank/DDBJ whole genome shotgun (WGS) entry which is preliminary data.</text>
</comment>
<feature type="domain" description="DUF4268" evidence="1">
    <location>
        <begin position="10"/>
        <end position="144"/>
    </location>
</feature>
<gene>
    <name evidence="2" type="ORF">H8B04_02370</name>
</gene>
<keyword evidence="3" id="KW-1185">Reference proteome</keyword>
<proteinExistence type="predicted"/>
<evidence type="ECO:0000313" key="3">
    <source>
        <dbReference type="Proteomes" id="UP000651271"/>
    </source>
</evidence>
<dbReference type="EMBL" id="JACOIJ010000003">
    <property type="protein sequence ID" value="MBD1428421.1"/>
    <property type="molecule type" value="Genomic_DNA"/>
</dbReference>
<evidence type="ECO:0000259" key="1">
    <source>
        <dbReference type="Pfam" id="PF14088"/>
    </source>
</evidence>
<evidence type="ECO:0000313" key="2">
    <source>
        <dbReference type="EMBL" id="MBD1428421.1"/>
    </source>
</evidence>
<dbReference type="RefSeq" id="WP_165289624.1">
    <property type="nucleotide sequence ID" value="NZ_JACOIJ010000003.1"/>
</dbReference>
<accession>A0ABR7YAU4</accession>
<protein>
    <submittedName>
        <fullName evidence="2">DUF4268 domain-containing protein</fullName>
    </submittedName>
</protein>